<evidence type="ECO:0008006" key="5">
    <source>
        <dbReference type="Google" id="ProtNLM"/>
    </source>
</evidence>
<dbReference type="EMBL" id="CAJVRC010000876">
    <property type="protein sequence ID" value="CAG8902684.1"/>
    <property type="molecule type" value="Genomic_DNA"/>
</dbReference>
<keyword evidence="4" id="KW-1185">Reference proteome</keyword>
<evidence type="ECO:0000256" key="1">
    <source>
        <dbReference type="ARBA" id="ARBA00022793"/>
    </source>
</evidence>
<dbReference type="Pfam" id="PF02666">
    <property type="entry name" value="PS_Dcarbxylase"/>
    <property type="match status" value="1"/>
</dbReference>
<dbReference type="GO" id="GO:0004609">
    <property type="term" value="F:phosphatidylserine decarboxylase activity"/>
    <property type="evidence" value="ECO:0007669"/>
    <property type="project" value="InterPro"/>
</dbReference>
<accession>A0A9W4P886</accession>
<organism evidence="3 4">
    <name type="scientific">Penicillium egyptiacum</name>
    <dbReference type="NCBI Taxonomy" id="1303716"/>
    <lineage>
        <taxon>Eukaryota</taxon>
        <taxon>Fungi</taxon>
        <taxon>Dikarya</taxon>
        <taxon>Ascomycota</taxon>
        <taxon>Pezizomycotina</taxon>
        <taxon>Eurotiomycetes</taxon>
        <taxon>Eurotiomycetidae</taxon>
        <taxon>Eurotiales</taxon>
        <taxon>Aspergillaceae</taxon>
        <taxon>Penicillium</taxon>
    </lineage>
</organism>
<reference evidence="3" key="1">
    <citation type="submission" date="2021-07" db="EMBL/GenBank/DDBJ databases">
        <authorList>
            <person name="Branca A.L. A."/>
        </authorList>
    </citation>
    <scope>NUCLEOTIDE SEQUENCE</scope>
</reference>
<evidence type="ECO:0000313" key="4">
    <source>
        <dbReference type="Proteomes" id="UP001154252"/>
    </source>
</evidence>
<comment type="caution">
    <text evidence="3">The sequence shown here is derived from an EMBL/GenBank/DDBJ whole genome shotgun (WGS) entry which is preliminary data.</text>
</comment>
<gene>
    <name evidence="3" type="ORF">PEGY_LOCUS6873</name>
</gene>
<evidence type="ECO:0000256" key="2">
    <source>
        <dbReference type="ARBA" id="ARBA00023239"/>
    </source>
</evidence>
<dbReference type="Proteomes" id="UP001154252">
    <property type="component" value="Unassembled WGS sequence"/>
</dbReference>
<proteinExistence type="predicted"/>
<dbReference type="PANTHER" id="PTHR10067">
    <property type="entry name" value="PHOSPHATIDYLSERINE DECARBOXYLASE"/>
    <property type="match status" value="1"/>
</dbReference>
<dbReference type="PANTHER" id="PTHR10067:SF13">
    <property type="entry name" value="PHOSPHATIDYLSERINE DECARBOXYLASE"/>
    <property type="match status" value="1"/>
</dbReference>
<protein>
    <recommendedName>
        <fullName evidence="5">Phosphatidylserine decarboxylase</fullName>
    </recommendedName>
</protein>
<name>A0A9W4P886_9EURO</name>
<dbReference type="InterPro" id="IPR003817">
    <property type="entry name" value="PS_Dcarbxylase"/>
</dbReference>
<dbReference type="GO" id="GO:0008654">
    <property type="term" value="P:phospholipid biosynthetic process"/>
    <property type="evidence" value="ECO:0007669"/>
    <property type="project" value="InterPro"/>
</dbReference>
<dbReference type="OrthoDB" id="5973539at2759"/>
<evidence type="ECO:0000313" key="3">
    <source>
        <dbReference type="EMBL" id="CAG8902684.1"/>
    </source>
</evidence>
<keyword evidence="2" id="KW-0456">Lyase</keyword>
<keyword evidence="1" id="KW-0210">Decarboxylase</keyword>
<dbReference type="AlphaFoldDB" id="A0A9W4P886"/>
<sequence length="414" mass="47401">MSETSHVYPTYVPSESLVQDLKDFICRNDERLTKFNNAVETAVEDAPRDMGAEGISTLDNFLQYCDDLLRWVPKVSSTGDEMLRKILVFYWVIDQPEVRDLQTPISPENSNTDLNWLSYWLVCFARQQGQYLSTPESAAAVYTFYINDKYNKEAKKWEEPKDGWLSFNHWFARRWKNINRARPVASPNNPNVIVHPADSIYDGSWPIENGIVEIKIKGVEISWPIKDLLRVQDNDTTWNQGQFMHAFLGPSDYHRQHSPVTGKVVEVRKIQNQVYLQVAQKQGEDTIFADRAILRAPEEVERRKGARIQSNEDLDAPDEAGYQWCQTRGLIIIDTAGYGNHGKVAILPIGMAHVSSVVMCVNKDDVVKKGDTISYFQFGGSDCVVVFEKQVRFREDLVPGKTKILVREKLATFE</sequence>